<dbReference type="SUPFAM" id="SSF69572">
    <property type="entry name" value="Activating enzymes of the ubiquitin-like proteins"/>
    <property type="match status" value="1"/>
</dbReference>
<dbReference type="Pfam" id="PF00899">
    <property type="entry name" value="ThiF"/>
    <property type="match status" value="1"/>
</dbReference>
<dbReference type="OrthoDB" id="9804286at2"/>
<dbReference type="GO" id="GO:0016779">
    <property type="term" value="F:nucleotidyltransferase activity"/>
    <property type="evidence" value="ECO:0007669"/>
    <property type="project" value="TreeGrafter"/>
</dbReference>
<dbReference type="GO" id="GO:0008641">
    <property type="term" value="F:ubiquitin-like modifier activating enzyme activity"/>
    <property type="evidence" value="ECO:0007669"/>
    <property type="project" value="InterPro"/>
</dbReference>
<protein>
    <submittedName>
        <fullName evidence="3">Molybdopterin biosynthesis protein MoeB</fullName>
    </submittedName>
</protein>
<dbReference type="EMBL" id="AP018786">
    <property type="protein sequence ID" value="BBF22229.1"/>
    <property type="molecule type" value="Genomic_DNA"/>
</dbReference>
<dbReference type="PANTHER" id="PTHR10953">
    <property type="entry name" value="UBIQUITIN-ACTIVATING ENZYME E1"/>
    <property type="match status" value="1"/>
</dbReference>
<dbReference type="AlphaFoldDB" id="A0A2Z6I778"/>
<dbReference type="InterPro" id="IPR000594">
    <property type="entry name" value="ThiF_NAD_FAD-bd"/>
</dbReference>
<dbReference type="KEGG" id="sutt:SUTMEG_01200"/>
<keyword evidence="4" id="KW-1185">Reference proteome</keyword>
<feature type="domain" description="THIF-type NAD/FAD binding fold" evidence="2">
    <location>
        <begin position="13"/>
        <end position="249"/>
    </location>
</feature>
<name>A0A2Z6I778_9BURK</name>
<dbReference type="GO" id="GO:0005829">
    <property type="term" value="C:cytosol"/>
    <property type="evidence" value="ECO:0007669"/>
    <property type="project" value="TreeGrafter"/>
</dbReference>
<reference evidence="3 4" key="1">
    <citation type="journal article" date="2018" name="Int. J. Syst. Evol. Microbiol.">
        <title>Mesosutterella multiformis gen. nov., sp. nov., a member of the family Sutterellaceae and Sutterella megalosphaeroides sp. nov., isolated from human faeces.</title>
        <authorList>
            <person name="Sakamoto M."/>
            <person name="Ikeyama N."/>
            <person name="Kunihiro T."/>
            <person name="Iino T."/>
            <person name="Yuki M."/>
            <person name="Ohkuma M."/>
        </authorList>
    </citation>
    <scope>NUCLEOTIDE SEQUENCE [LARGE SCALE GENOMIC DNA]</scope>
    <source>
        <strain evidence="3 4">6FBBBH3</strain>
    </source>
</reference>
<gene>
    <name evidence="3" type="ORF">SUTMEG_01200</name>
</gene>
<evidence type="ECO:0000259" key="2">
    <source>
        <dbReference type="Pfam" id="PF00899"/>
    </source>
</evidence>
<dbReference type="FunFam" id="3.40.50.720:FF:000080">
    <property type="entry name" value="Thiazole biosynthesis adenylyltransferase ThiF"/>
    <property type="match status" value="1"/>
</dbReference>
<dbReference type="GO" id="GO:0008146">
    <property type="term" value="F:sulfotransferase activity"/>
    <property type="evidence" value="ECO:0007669"/>
    <property type="project" value="TreeGrafter"/>
</dbReference>
<evidence type="ECO:0000313" key="3">
    <source>
        <dbReference type="EMBL" id="BBF22229.1"/>
    </source>
</evidence>
<sequence>MTPHRFDAIAERLSRQTLLAELGREGMERIADARFLVIGAGDLGSPALTYLAASGGCRITVADPDTVSVTNLSRQLLHGEEALGVNKAENAARVLPRYNPAVEVTPIGTYLDEKTLADVLDTVDIVLDCSDNLATRQSVNRAALKARKPLVFGSAVRFSGQLSVFDFRDEASPCYRCLFDEDDAANDQKASALGVFSPLTGLVGTLQAAEALRLAAGLPSPWVGKLLMIDLLAGEFETVRCRRRRSCPVCGGH</sequence>
<dbReference type="InterPro" id="IPR045886">
    <property type="entry name" value="ThiF/MoeB/HesA"/>
</dbReference>
<dbReference type="CDD" id="cd00757">
    <property type="entry name" value="ThiF_MoeB_HesA_family"/>
    <property type="match status" value="1"/>
</dbReference>
<dbReference type="PANTHER" id="PTHR10953:SF102">
    <property type="entry name" value="ADENYLYLTRANSFERASE AND SULFURTRANSFERASE MOCS3"/>
    <property type="match status" value="1"/>
</dbReference>
<dbReference type="RefSeq" id="WP_120175890.1">
    <property type="nucleotide sequence ID" value="NZ_AP018786.1"/>
</dbReference>
<dbReference type="Proteomes" id="UP000271003">
    <property type="component" value="Chromosome"/>
</dbReference>
<accession>A0A2Z6I778</accession>
<evidence type="ECO:0000256" key="1">
    <source>
        <dbReference type="ARBA" id="ARBA00009919"/>
    </source>
</evidence>
<dbReference type="GO" id="GO:0004792">
    <property type="term" value="F:thiosulfate-cyanide sulfurtransferase activity"/>
    <property type="evidence" value="ECO:0007669"/>
    <property type="project" value="TreeGrafter"/>
</dbReference>
<dbReference type="InterPro" id="IPR035985">
    <property type="entry name" value="Ubiquitin-activating_enz"/>
</dbReference>
<comment type="similarity">
    <text evidence="1">Belongs to the HesA/MoeB/ThiF family.</text>
</comment>
<evidence type="ECO:0000313" key="4">
    <source>
        <dbReference type="Proteomes" id="UP000271003"/>
    </source>
</evidence>
<dbReference type="Gene3D" id="3.40.50.720">
    <property type="entry name" value="NAD(P)-binding Rossmann-like Domain"/>
    <property type="match status" value="1"/>
</dbReference>
<proteinExistence type="inferred from homology"/>
<organism evidence="3 4">
    <name type="scientific">Sutterella megalosphaeroides</name>
    <dbReference type="NCBI Taxonomy" id="2494234"/>
    <lineage>
        <taxon>Bacteria</taxon>
        <taxon>Pseudomonadati</taxon>
        <taxon>Pseudomonadota</taxon>
        <taxon>Betaproteobacteria</taxon>
        <taxon>Burkholderiales</taxon>
        <taxon>Sutterellaceae</taxon>
        <taxon>Sutterella</taxon>
    </lineage>
</organism>